<proteinExistence type="predicted"/>
<keyword evidence="5" id="KW-1185">Reference proteome</keyword>
<dbReference type="Pfam" id="PF00072">
    <property type="entry name" value="Response_reg"/>
    <property type="match status" value="1"/>
</dbReference>
<dbReference type="InterPro" id="IPR011006">
    <property type="entry name" value="CheY-like_superfamily"/>
</dbReference>
<dbReference type="EMBL" id="JBHMFE010000020">
    <property type="protein sequence ID" value="MFB9109971.1"/>
    <property type="molecule type" value="Genomic_DNA"/>
</dbReference>
<evidence type="ECO:0000313" key="5">
    <source>
        <dbReference type="Proteomes" id="UP001589562"/>
    </source>
</evidence>
<protein>
    <submittedName>
        <fullName evidence="4">Response regulator</fullName>
    </submittedName>
</protein>
<accession>A0ABV5HDI7</accession>
<dbReference type="RefSeq" id="WP_379680818.1">
    <property type="nucleotide sequence ID" value="NZ_JBHMFE010000020.1"/>
</dbReference>
<gene>
    <name evidence="4" type="ORF">ACFFVK_15385</name>
</gene>
<evidence type="ECO:0000259" key="3">
    <source>
        <dbReference type="PROSITE" id="PS50110"/>
    </source>
</evidence>
<dbReference type="Gene3D" id="3.40.50.2300">
    <property type="match status" value="1"/>
</dbReference>
<dbReference type="SMART" id="SM00448">
    <property type="entry name" value="REC"/>
    <property type="match status" value="1"/>
</dbReference>
<dbReference type="InterPro" id="IPR001789">
    <property type="entry name" value="Sig_transdc_resp-reg_receiver"/>
</dbReference>
<dbReference type="PANTHER" id="PTHR44591">
    <property type="entry name" value="STRESS RESPONSE REGULATOR PROTEIN 1"/>
    <property type="match status" value="1"/>
</dbReference>
<feature type="domain" description="Response regulatory" evidence="3">
    <location>
        <begin position="5"/>
        <end position="124"/>
    </location>
</feature>
<dbReference type="PANTHER" id="PTHR44591:SF3">
    <property type="entry name" value="RESPONSE REGULATORY DOMAIN-CONTAINING PROTEIN"/>
    <property type="match status" value="1"/>
</dbReference>
<comment type="caution">
    <text evidence="4">The sequence shown here is derived from an EMBL/GenBank/DDBJ whole genome shotgun (WGS) entry which is preliminary data.</text>
</comment>
<evidence type="ECO:0000256" key="2">
    <source>
        <dbReference type="PROSITE-ProRule" id="PRU00169"/>
    </source>
</evidence>
<keyword evidence="1 2" id="KW-0597">Phosphoprotein</keyword>
<evidence type="ECO:0000313" key="4">
    <source>
        <dbReference type="EMBL" id="MFB9109971.1"/>
    </source>
</evidence>
<dbReference type="SUPFAM" id="SSF52172">
    <property type="entry name" value="CheY-like"/>
    <property type="match status" value="1"/>
</dbReference>
<name>A0ABV5HDI7_9FLAO</name>
<dbReference type="PROSITE" id="PS50110">
    <property type="entry name" value="RESPONSE_REGULATORY"/>
    <property type="match status" value="1"/>
</dbReference>
<dbReference type="Proteomes" id="UP001589562">
    <property type="component" value="Unassembled WGS sequence"/>
</dbReference>
<feature type="modified residue" description="4-aspartylphosphate" evidence="2">
    <location>
        <position position="57"/>
    </location>
</feature>
<evidence type="ECO:0000256" key="1">
    <source>
        <dbReference type="ARBA" id="ARBA00022553"/>
    </source>
</evidence>
<dbReference type="InterPro" id="IPR050595">
    <property type="entry name" value="Bact_response_regulator"/>
</dbReference>
<reference evidence="4 5" key="1">
    <citation type="submission" date="2024-09" db="EMBL/GenBank/DDBJ databases">
        <authorList>
            <person name="Sun Q."/>
            <person name="Mori K."/>
        </authorList>
    </citation>
    <scope>NUCLEOTIDE SEQUENCE [LARGE SCALE GENOMIC DNA]</scope>
    <source>
        <strain evidence="4 5">CECT 8365</strain>
    </source>
</reference>
<sequence length="124" mass="13712">MLYQNILLIDDDPDDIDLLKVAIACIDNKKKCVSAGNRTEALKALHSNQLPDIIILDLALPGVIGSELLGLIKNSSLTAKIPVVLYSSHNKELMEEIAKPFIADHYISKPNSFQQLVDSLKKIF</sequence>
<organism evidence="4 5">
    <name type="scientific">Flavobacterium gyeonganense</name>
    <dbReference type="NCBI Taxonomy" id="1310418"/>
    <lineage>
        <taxon>Bacteria</taxon>
        <taxon>Pseudomonadati</taxon>
        <taxon>Bacteroidota</taxon>
        <taxon>Flavobacteriia</taxon>
        <taxon>Flavobacteriales</taxon>
        <taxon>Flavobacteriaceae</taxon>
        <taxon>Flavobacterium</taxon>
    </lineage>
</organism>